<dbReference type="NCBIfam" id="NF033580">
    <property type="entry name" value="transpos_IS5_3"/>
    <property type="match status" value="1"/>
</dbReference>
<dbReference type="GO" id="GO:0004803">
    <property type="term" value="F:transposase activity"/>
    <property type="evidence" value="ECO:0007669"/>
    <property type="project" value="InterPro"/>
</dbReference>
<evidence type="ECO:0000259" key="1">
    <source>
        <dbReference type="Pfam" id="PF01609"/>
    </source>
</evidence>
<gene>
    <name evidence="2" type="ORF">MNBD_BACTEROID03-2552</name>
</gene>
<dbReference type="EMBL" id="UOEL01000055">
    <property type="protein sequence ID" value="VAW11223.1"/>
    <property type="molecule type" value="Genomic_DNA"/>
</dbReference>
<dbReference type="GO" id="GO:0006313">
    <property type="term" value="P:DNA transposition"/>
    <property type="evidence" value="ECO:0007669"/>
    <property type="project" value="InterPro"/>
</dbReference>
<dbReference type="PANTHER" id="PTHR30007">
    <property type="entry name" value="PHP DOMAIN PROTEIN"/>
    <property type="match status" value="1"/>
</dbReference>
<accession>A0A3B0T577</accession>
<dbReference type="InterPro" id="IPR002559">
    <property type="entry name" value="Transposase_11"/>
</dbReference>
<dbReference type="Pfam" id="PF01609">
    <property type="entry name" value="DDE_Tnp_1"/>
    <property type="match status" value="1"/>
</dbReference>
<dbReference type="PANTHER" id="PTHR30007:SF1">
    <property type="entry name" value="BLR1914 PROTEIN"/>
    <property type="match status" value="1"/>
</dbReference>
<dbReference type="AlphaFoldDB" id="A0A3B0T577"/>
<proteinExistence type="predicted"/>
<name>A0A3B0T577_9ZZZZ</name>
<dbReference type="GO" id="GO:0003677">
    <property type="term" value="F:DNA binding"/>
    <property type="evidence" value="ECO:0007669"/>
    <property type="project" value="InterPro"/>
</dbReference>
<organism evidence="2">
    <name type="scientific">hydrothermal vent metagenome</name>
    <dbReference type="NCBI Taxonomy" id="652676"/>
    <lineage>
        <taxon>unclassified sequences</taxon>
        <taxon>metagenomes</taxon>
        <taxon>ecological metagenomes</taxon>
    </lineage>
</organism>
<sequence>MVSGTRSPLIYIKNISHRSRSFFLDSTSVKAHWSAAGARKSEGDQGIGKSKGGATGKIHMICASPGQGMDFSITGGGVADIKAGLSLIGETEFAGANTWIAMDKGYSAYITLETCEKKGLIAVVPPKTSHKKPWKYHRWIYAYRNEIERLFGRLKQYRRVAMRFDKLARRYAAFVSLAIICRFLKVYVNTT</sequence>
<feature type="domain" description="Transposase IS4-like" evidence="1">
    <location>
        <begin position="22"/>
        <end position="180"/>
    </location>
</feature>
<reference evidence="2" key="1">
    <citation type="submission" date="2018-06" db="EMBL/GenBank/DDBJ databases">
        <authorList>
            <person name="Zhirakovskaya E."/>
        </authorList>
    </citation>
    <scope>NUCLEOTIDE SEQUENCE</scope>
</reference>
<evidence type="ECO:0000313" key="2">
    <source>
        <dbReference type="EMBL" id="VAW11223.1"/>
    </source>
</evidence>
<protein>
    <recommendedName>
        <fullName evidence="1">Transposase IS4-like domain-containing protein</fullName>
    </recommendedName>
</protein>